<keyword evidence="1" id="KW-0808">Transferase</keyword>
<dbReference type="PROSITE" id="PS51186">
    <property type="entry name" value="GNAT"/>
    <property type="match status" value="1"/>
</dbReference>
<accession>A0ABU0W2Z5</accession>
<dbReference type="PANTHER" id="PTHR43792">
    <property type="entry name" value="GNAT FAMILY, PUTATIVE (AFU_ORTHOLOGUE AFUA_3G00765)-RELATED-RELATED"/>
    <property type="match status" value="1"/>
</dbReference>
<proteinExistence type="inferred from homology"/>
<dbReference type="RefSeq" id="WP_306681868.1">
    <property type="nucleotide sequence ID" value="NZ_JAVDBT010000026.1"/>
</dbReference>
<name>A0ABU0W2Z5_9RHOB</name>
<dbReference type="InterPro" id="IPR051531">
    <property type="entry name" value="N-acetyltransferase"/>
</dbReference>
<comment type="caution">
    <text evidence="5">The sequence shown here is derived from an EMBL/GenBank/DDBJ whole genome shotgun (WGS) entry which is preliminary data.</text>
</comment>
<evidence type="ECO:0000259" key="4">
    <source>
        <dbReference type="PROSITE" id="PS51186"/>
    </source>
</evidence>
<evidence type="ECO:0000256" key="1">
    <source>
        <dbReference type="ARBA" id="ARBA00022679"/>
    </source>
</evidence>
<dbReference type="EMBL" id="JAVDBT010000026">
    <property type="protein sequence ID" value="MDQ2068158.1"/>
    <property type="molecule type" value="Genomic_DNA"/>
</dbReference>
<protein>
    <submittedName>
        <fullName evidence="5">GNAT family N-acetyltransferase</fullName>
    </submittedName>
</protein>
<evidence type="ECO:0000313" key="6">
    <source>
        <dbReference type="Proteomes" id="UP001239680"/>
    </source>
</evidence>
<sequence>MDMLHRAVLRTARLELRPLRADDSNFVIASVGRLMVSRYLSVVPHPYGRADFDRFAQIASPGLHWMIEAAEGPAGLISLAPRLGFWIAPERQGQGYATEAARAVLEAHFADGHEKSVESGYFADNRASAAVHRALGFRTTSVVNEMCSALGQPRALLRQRLDRDTWLRQCLAAPTSRFAAHPAAYNQGPA</sequence>
<keyword evidence="2" id="KW-0012">Acyltransferase</keyword>
<dbReference type="Gene3D" id="3.40.630.30">
    <property type="match status" value="1"/>
</dbReference>
<dbReference type="Pfam" id="PF13302">
    <property type="entry name" value="Acetyltransf_3"/>
    <property type="match status" value="1"/>
</dbReference>
<gene>
    <name evidence="5" type="ORF">Q9295_17455</name>
</gene>
<organism evidence="5 6">
    <name type="scientific">Pseudogemmobacter lacusdianii</name>
    <dbReference type="NCBI Taxonomy" id="3069608"/>
    <lineage>
        <taxon>Bacteria</taxon>
        <taxon>Pseudomonadati</taxon>
        <taxon>Pseudomonadota</taxon>
        <taxon>Alphaproteobacteria</taxon>
        <taxon>Rhodobacterales</taxon>
        <taxon>Paracoccaceae</taxon>
        <taxon>Pseudogemmobacter</taxon>
    </lineage>
</organism>
<evidence type="ECO:0000256" key="2">
    <source>
        <dbReference type="ARBA" id="ARBA00023315"/>
    </source>
</evidence>
<dbReference type="Proteomes" id="UP001239680">
    <property type="component" value="Unassembled WGS sequence"/>
</dbReference>
<evidence type="ECO:0000313" key="5">
    <source>
        <dbReference type="EMBL" id="MDQ2068158.1"/>
    </source>
</evidence>
<dbReference type="InterPro" id="IPR016181">
    <property type="entry name" value="Acyl_CoA_acyltransferase"/>
</dbReference>
<dbReference type="SUPFAM" id="SSF55729">
    <property type="entry name" value="Acyl-CoA N-acyltransferases (Nat)"/>
    <property type="match status" value="1"/>
</dbReference>
<evidence type="ECO:0000256" key="3">
    <source>
        <dbReference type="ARBA" id="ARBA00038502"/>
    </source>
</evidence>
<dbReference type="InterPro" id="IPR000182">
    <property type="entry name" value="GNAT_dom"/>
</dbReference>
<reference evidence="5 6" key="1">
    <citation type="submission" date="2023-08" db="EMBL/GenBank/DDBJ databases">
        <title>Characterization of two Paracoccaceae strains isolated from Phycosphere and proposal of Xinfangfangia lacusdiani sp. nov.</title>
        <authorList>
            <person name="Deng Y."/>
            <person name="Zhang Y.Q."/>
        </authorList>
    </citation>
    <scope>NUCLEOTIDE SEQUENCE [LARGE SCALE GENOMIC DNA]</scope>
    <source>
        <strain evidence="5 6">CPCC 101601</strain>
    </source>
</reference>
<comment type="similarity">
    <text evidence="3">Belongs to the acetyltransferase family. RimJ subfamily.</text>
</comment>
<feature type="domain" description="N-acetyltransferase" evidence="4">
    <location>
        <begin position="14"/>
        <end position="162"/>
    </location>
</feature>
<dbReference type="PANTHER" id="PTHR43792:SF8">
    <property type="entry name" value="[RIBOSOMAL PROTEIN US5]-ALANINE N-ACETYLTRANSFERASE"/>
    <property type="match status" value="1"/>
</dbReference>
<keyword evidence="6" id="KW-1185">Reference proteome</keyword>